<evidence type="ECO:0000256" key="8">
    <source>
        <dbReference type="ARBA" id="ARBA00047820"/>
    </source>
</evidence>
<dbReference type="AlphaFoldDB" id="A0A1D6E511"/>
<dbReference type="Pfam" id="PF00719">
    <property type="entry name" value="Pyrophosphatase"/>
    <property type="match status" value="1"/>
</dbReference>
<name>A0A1D6E511_MAIZE</name>
<evidence type="ECO:0000256" key="6">
    <source>
        <dbReference type="ARBA" id="ARBA00022842"/>
    </source>
</evidence>
<evidence type="ECO:0000256" key="3">
    <source>
        <dbReference type="ARBA" id="ARBA00012146"/>
    </source>
</evidence>
<dbReference type="EC" id="3.6.1.1" evidence="3"/>
<comment type="cofactor">
    <cofactor evidence="1">
        <name>Mg(2+)</name>
        <dbReference type="ChEBI" id="CHEBI:18420"/>
    </cofactor>
</comment>
<dbReference type="GO" id="GO:0000287">
    <property type="term" value="F:magnesium ion binding"/>
    <property type="evidence" value="ECO:0007669"/>
    <property type="project" value="InterPro"/>
</dbReference>
<evidence type="ECO:0000313" key="10">
    <source>
        <dbReference type="EMBL" id="ONM15587.1"/>
    </source>
</evidence>
<evidence type="ECO:0000256" key="4">
    <source>
        <dbReference type="ARBA" id="ARBA00022723"/>
    </source>
</evidence>
<organism evidence="10">
    <name type="scientific">Zea mays</name>
    <name type="common">Maize</name>
    <dbReference type="NCBI Taxonomy" id="4577"/>
    <lineage>
        <taxon>Eukaryota</taxon>
        <taxon>Viridiplantae</taxon>
        <taxon>Streptophyta</taxon>
        <taxon>Embryophyta</taxon>
        <taxon>Tracheophyta</taxon>
        <taxon>Spermatophyta</taxon>
        <taxon>Magnoliopsida</taxon>
        <taxon>Liliopsida</taxon>
        <taxon>Poales</taxon>
        <taxon>Poaceae</taxon>
        <taxon>PACMAD clade</taxon>
        <taxon>Panicoideae</taxon>
        <taxon>Andropogonodae</taxon>
        <taxon>Andropogoneae</taxon>
        <taxon>Tripsacinae</taxon>
        <taxon>Zea</taxon>
    </lineage>
</organism>
<evidence type="ECO:0000256" key="2">
    <source>
        <dbReference type="ARBA" id="ARBA00006220"/>
    </source>
</evidence>
<dbReference type="GO" id="GO:0004427">
    <property type="term" value="F:inorganic diphosphate phosphatase activity"/>
    <property type="evidence" value="ECO:0007669"/>
    <property type="project" value="UniProtKB-EC"/>
</dbReference>
<dbReference type="InterPro" id="IPR036649">
    <property type="entry name" value="Pyrophosphatase_sf"/>
</dbReference>
<evidence type="ECO:0000256" key="5">
    <source>
        <dbReference type="ARBA" id="ARBA00022801"/>
    </source>
</evidence>
<dbReference type="SUPFAM" id="SSF50324">
    <property type="entry name" value="Inorganic pyrophosphatase"/>
    <property type="match status" value="1"/>
</dbReference>
<gene>
    <name evidence="10" type="ORF">ZEAMMB73_Zm00001d002889</name>
</gene>
<dbReference type="Gene3D" id="3.90.80.10">
    <property type="entry name" value="Inorganic pyrophosphatase"/>
    <property type="match status" value="1"/>
</dbReference>
<keyword evidence="4" id="KW-0479">Metal-binding</keyword>
<dbReference type="PANTHER" id="PTHR10286">
    <property type="entry name" value="INORGANIC PYROPHOSPHATASE"/>
    <property type="match status" value="1"/>
</dbReference>
<dbReference type="GO" id="GO:0005737">
    <property type="term" value="C:cytoplasm"/>
    <property type="evidence" value="ECO:0007669"/>
    <property type="project" value="InterPro"/>
</dbReference>
<protein>
    <recommendedName>
        <fullName evidence="9">Soluble inorganic pyrophosphatase</fullName>
        <ecNumber evidence="3">3.6.1.1</ecNumber>
    </recommendedName>
    <alternativeName>
        <fullName evidence="7">Pyrophosphate phospho-hydrolase</fullName>
    </alternativeName>
</protein>
<dbReference type="PROSITE" id="PS00387">
    <property type="entry name" value="PPASE"/>
    <property type="match status" value="1"/>
</dbReference>
<dbReference type="HAMAP" id="MF_00209">
    <property type="entry name" value="Inorganic_PPase"/>
    <property type="match status" value="1"/>
</dbReference>
<comment type="similarity">
    <text evidence="2">Belongs to the PPase family.</text>
</comment>
<reference evidence="10" key="1">
    <citation type="submission" date="2015-12" db="EMBL/GenBank/DDBJ databases">
        <title>Update maize B73 reference genome by single molecule sequencing technologies.</title>
        <authorList>
            <consortium name="Maize Genome Sequencing Project"/>
            <person name="Ware D."/>
        </authorList>
    </citation>
    <scope>NUCLEOTIDE SEQUENCE [LARGE SCALE GENOMIC DNA]</scope>
    <source>
        <tissue evidence="10">Seedling</tissue>
    </source>
</reference>
<dbReference type="IntAct" id="A0A1D6E511">
    <property type="interactions" value="12"/>
</dbReference>
<evidence type="ECO:0000256" key="7">
    <source>
        <dbReference type="ARBA" id="ARBA00032535"/>
    </source>
</evidence>
<comment type="catalytic activity">
    <reaction evidence="8">
        <text>diphosphate + H2O = 2 phosphate + H(+)</text>
        <dbReference type="Rhea" id="RHEA:24576"/>
        <dbReference type="ChEBI" id="CHEBI:15377"/>
        <dbReference type="ChEBI" id="CHEBI:15378"/>
        <dbReference type="ChEBI" id="CHEBI:33019"/>
        <dbReference type="ChEBI" id="CHEBI:43474"/>
        <dbReference type="EC" id="3.6.1.1"/>
    </reaction>
</comment>
<sequence>MSEEDKTAASAEQPKRAPKLNERILSSLSRRSVAAHPWHDLEIGPDAPAVFNVVSTSITLEPFDVLYVRCCGDLGCLEPSTGSDCIIYIFMQVVEITKGSKVKYELDKKTGLIKVDRVLYSSVVYPHNYGFVPRTLCEDNDPMDVLVLMQEPVVPGSFLRARAIGLMPMIDQGEKDDKIIAVCADDPEYRHYNDISELSPHRLQEIKRFFEDYKKNENKEVAVDAFLPATTAREAIQYSMDLYAQYILQSLRQ</sequence>
<evidence type="ECO:0000256" key="1">
    <source>
        <dbReference type="ARBA" id="ARBA00001946"/>
    </source>
</evidence>
<dbReference type="EMBL" id="CM007648">
    <property type="protein sequence ID" value="ONM15587.1"/>
    <property type="molecule type" value="Genomic_DNA"/>
</dbReference>
<proteinExistence type="inferred from homology"/>
<dbReference type="GO" id="GO:0006796">
    <property type="term" value="P:phosphate-containing compound metabolic process"/>
    <property type="evidence" value="ECO:0007669"/>
    <property type="project" value="InterPro"/>
</dbReference>
<evidence type="ECO:0000256" key="9">
    <source>
        <dbReference type="ARBA" id="ARBA00067975"/>
    </source>
</evidence>
<dbReference type="InterPro" id="IPR008162">
    <property type="entry name" value="Pyrophosphatase"/>
</dbReference>
<dbReference type="FunFam" id="3.90.80.10:FF:000002">
    <property type="entry name" value="Soluble inorganic pyrophosphatase 4"/>
    <property type="match status" value="1"/>
</dbReference>
<keyword evidence="5" id="KW-0378">Hydrolase</keyword>
<accession>A0A1D6E511</accession>
<dbReference type="ExpressionAtlas" id="A0A1D6E511">
    <property type="expression patterns" value="baseline and differential"/>
</dbReference>
<keyword evidence="6" id="KW-0460">Magnesium</keyword>
<dbReference type="CDD" id="cd00412">
    <property type="entry name" value="pyrophosphatase"/>
    <property type="match status" value="1"/>
</dbReference>